<dbReference type="GO" id="GO:0051793">
    <property type="term" value="P:medium-chain fatty acid catabolic process"/>
    <property type="evidence" value="ECO:0007669"/>
    <property type="project" value="TreeGrafter"/>
</dbReference>
<dbReference type="GO" id="GO:0008126">
    <property type="term" value="F:acetylesterase activity"/>
    <property type="evidence" value="ECO:0007669"/>
    <property type="project" value="TreeGrafter"/>
</dbReference>
<comment type="similarity">
    <text evidence="1">Belongs to the AB hydrolase superfamily. AB hydrolase 4 family.</text>
</comment>
<dbReference type="PANTHER" id="PTHR10794:SF60">
    <property type="entry name" value="PROTEIN ABHD1"/>
    <property type="match status" value="1"/>
</dbReference>
<feature type="transmembrane region" description="Helical" evidence="2">
    <location>
        <begin position="12"/>
        <end position="32"/>
    </location>
</feature>
<evidence type="ECO:0000313" key="5">
    <source>
        <dbReference type="Proteomes" id="UP001295444"/>
    </source>
</evidence>
<dbReference type="Gene3D" id="3.40.50.1820">
    <property type="entry name" value="alpha/beta hydrolase"/>
    <property type="match status" value="1"/>
</dbReference>
<organism evidence="4 5">
    <name type="scientific">Pelobates cultripes</name>
    <name type="common">Western spadefoot toad</name>
    <dbReference type="NCBI Taxonomy" id="61616"/>
    <lineage>
        <taxon>Eukaryota</taxon>
        <taxon>Metazoa</taxon>
        <taxon>Chordata</taxon>
        <taxon>Craniata</taxon>
        <taxon>Vertebrata</taxon>
        <taxon>Euteleostomi</taxon>
        <taxon>Amphibia</taxon>
        <taxon>Batrachia</taxon>
        <taxon>Anura</taxon>
        <taxon>Pelobatoidea</taxon>
        <taxon>Pelobatidae</taxon>
        <taxon>Pelobates</taxon>
    </lineage>
</organism>
<keyword evidence="2" id="KW-1133">Transmembrane helix</keyword>
<feature type="domain" description="AB hydrolase-1" evidence="3">
    <location>
        <begin position="122"/>
        <end position="234"/>
    </location>
</feature>
<dbReference type="PIRSF" id="PIRSF005211">
    <property type="entry name" value="Ab_hydro_YheT"/>
    <property type="match status" value="1"/>
</dbReference>
<evidence type="ECO:0000259" key="3">
    <source>
        <dbReference type="Pfam" id="PF00561"/>
    </source>
</evidence>
<sequence>MPGGSQEPTPSMAQSLSCFLLGIGTTYLYYYWRHVCKRPRLVSAPCFRFFLESRCHVVNDVYRPTFWCLEGRLQTILRVLLLSKPLVSYRNEIISTADGGQISLDWTDSGDSSCFPDGSKRPTIIFLPGLTGNSRQTYILHLVRQASGDGYRSVVFNNRGFGCEKLLTPRTFCAANTEDLSLVVGHVRSLYPAAPLLAVGVSLGGMMLLNYLATTGNDSPLCAAVCISSPWNVFVSTQSLEQPLNYFLFNSTLTGGLKKTVRKCVSQIILHIVYISI</sequence>
<accession>A0AAD1RB24</accession>
<dbReference type="Pfam" id="PF00561">
    <property type="entry name" value="Abhydrolase_1"/>
    <property type="match status" value="1"/>
</dbReference>
<dbReference type="Proteomes" id="UP001295444">
    <property type="component" value="Chromosome 02"/>
</dbReference>
<dbReference type="GO" id="GO:0051792">
    <property type="term" value="P:medium-chain fatty acid biosynthetic process"/>
    <property type="evidence" value="ECO:0007669"/>
    <property type="project" value="TreeGrafter"/>
</dbReference>
<name>A0AAD1RB24_PELCU</name>
<dbReference type="GO" id="GO:0047372">
    <property type="term" value="F:monoacylglycerol lipase activity"/>
    <property type="evidence" value="ECO:0007669"/>
    <property type="project" value="TreeGrafter"/>
</dbReference>
<keyword evidence="2" id="KW-0472">Membrane</keyword>
<dbReference type="EMBL" id="OW240913">
    <property type="protein sequence ID" value="CAH2245204.1"/>
    <property type="molecule type" value="Genomic_DNA"/>
</dbReference>
<proteinExistence type="inferred from homology"/>
<dbReference type="InterPro" id="IPR029058">
    <property type="entry name" value="AB_hydrolase_fold"/>
</dbReference>
<reference evidence="4" key="1">
    <citation type="submission" date="2022-03" db="EMBL/GenBank/DDBJ databases">
        <authorList>
            <person name="Alioto T."/>
            <person name="Alioto T."/>
            <person name="Gomez Garrido J."/>
        </authorList>
    </citation>
    <scope>NUCLEOTIDE SEQUENCE</scope>
</reference>
<evidence type="ECO:0000256" key="1">
    <source>
        <dbReference type="ARBA" id="ARBA00010884"/>
    </source>
</evidence>
<protein>
    <submittedName>
        <fullName evidence="4">Phospholipase ABHD3 isoform X1</fullName>
    </submittedName>
</protein>
<evidence type="ECO:0000256" key="2">
    <source>
        <dbReference type="SAM" id="Phobius"/>
    </source>
</evidence>
<gene>
    <name evidence="4" type="ORF">PECUL_23A002181</name>
</gene>
<keyword evidence="5" id="KW-1185">Reference proteome</keyword>
<keyword evidence="2" id="KW-0812">Transmembrane</keyword>
<dbReference type="InterPro" id="IPR000073">
    <property type="entry name" value="AB_hydrolase_1"/>
</dbReference>
<dbReference type="PANTHER" id="PTHR10794">
    <property type="entry name" value="ABHYDROLASE DOMAIN-CONTAINING PROTEIN"/>
    <property type="match status" value="1"/>
</dbReference>
<dbReference type="InterPro" id="IPR050960">
    <property type="entry name" value="AB_hydrolase_4_sf"/>
</dbReference>
<evidence type="ECO:0000313" key="4">
    <source>
        <dbReference type="EMBL" id="CAH2245204.1"/>
    </source>
</evidence>
<dbReference type="AlphaFoldDB" id="A0AAD1RB24"/>
<dbReference type="InterPro" id="IPR012020">
    <property type="entry name" value="ABHD4"/>
</dbReference>
<dbReference type="SUPFAM" id="SSF53474">
    <property type="entry name" value="alpha/beta-Hydrolases"/>
    <property type="match status" value="1"/>
</dbReference>